<keyword evidence="2" id="KW-1185">Reference proteome</keyword>
<accession>A0A517LKP0</accession>
<evidence type="ECO:0000313" key="2">
    <source>
        <dbReference type="Proteomes" id="UP000316270"/>
    </source>
</evidence>
<dbReference type="PANTHER" id="PTHR42085">
    <property type="entry name" value="F-BOX DOMAIN-CONTAINING PROTEIN"/>
    <property type="match status" value="1"/>
</dbReference>
<reference evidence="1 2" key="1">
    <citation type="submission" date="2019-07" db="EMBL/GenBank/DDBJ databases">
        <title>Finished genome of Venturia effusa.</title>
        <authorList>
            <person name="Young C.A."/>
            <person name="Cox M.P."/>
            <person name="Ganley A.R.D."/>
            <person name="David W.J."/>
        </authorList>
    </citation>
    <scope>NUCLEOTIDE SEQUENCE [LARGE SCALE GENOMIC DNA]</scope>
    <source>
        <strain evidence="2">albino</strain>
    </source>
</reference>
<protein>
    <submittedName>
        <fullName evidence="1">Uncharacterized protein</fullName>
    </submittedName>
</protein>
<name>A0A517LKP0_9PEZI</name>
<gene>
    <name evidence="1" type="ORF">FKW77_008434</name>
</gene>
<dbReference type="OrthoDB" id="5413827at2759"/>
<dbReference type="AlphaFoldDB" id="A0A517LKP0"/>
<proteinExistence type="predicted"/>
<dbReference type="EMBL" id="CP042198">
    <property type="protein sequence ID" value="QDS76209.1"/>
    <property type="molecule type" value="Genomic_DNA"/>
</dbReference>
<sequence>MERVPVPKISVIPWDHHLALVKQTNQKHALPLSQKWKGATPGPAPVALIQRPEPRQPTQPSYATVSHKDYISKRDIFPFLELPGELRNEIYALVIITSVYNCFFIDYQCAPNHDCRRDGFRICPGAVKLIGLNRKLSEEARTMLYGHNFTFSCPSTYQTFAEMIGPDNLALIKDIAILKIGLEEGEGPDWDDPDVDYCSKCYTDISKAWDDSRDFSAAARLLPDIAALDSLTIWNLDIPSYSQLMQLPDCIRDRLLTVAVSINIHEVASVAEAQHIFSMISKATRMCDLAFIDPKIPELQWRGFQVVRDDEFGAYSRTTAVQRGQIMFKVAHAWFRHLVHQHGSHSILDGLFWICKDSYYVHRGIQFYYHADYAAYADNSDRPDFQEIIRLLELGDKYDPADESTWS</sequence>
<dbReference type="InterPro" id="IPR038883">
    <property type="entry name" value="AN11006-like"/>
</dbReference>
<dbReference type="PANTHER" id="PTHR42085:SF2">
    <property type="entry name" value="F-BOX DOMAIN-CONTAINING PROTEIN"/>
    <property type="match status" value="1"/>
</dbReference>
<organism evidence="1 2">
    <name type="scientific">Venturia effusa</name>
    <dbReference type="NCBI Taxonomy" id="50376"/>
    <lineage>
        <taxon>Eukaryota</taxon>
        <taxon>Fungi</taxon>
        <taxon>Dikarya</taxon>
        <taxon>Ascomycota</taxon>
        <taxon>Pezizomycotina</taxon>
        <taxon>Dothideomycetes</taxon>
        <taxon>Pleosporomycetidae</taxon>
        <taxon>Venturiales</taxon>
        <taxon>Venturiaceae</taxon>
        <taxon>Venturia</taxon>
    </lineage>
</organism>
<evidence type="ECO:0000313" key="1">
    <source>
        <dbReference type="EMBL" id="QDS76209.1"/>
    </source>
</evidence>
<dbReference type="Proteomes" id="UP000316270">
    <property type="component" value="Chromosome 14"/>
</dbReference>